<sequence length="500" mass="56354">MVNNLYKRRLDDMYDQSSLPLSTKRKKAHLSNSSPTSDKGQHPKKSFLQAFEDQYKIFATTPLSRMRHGTSFAVTGNSPAGRPLVAQGSSFVAGSHYECPWTPRTPRRQRHYSPRRPWNNHTVAGISARSPVNVLGLCSTPEVLSSATVSELPSHLARSSFGPRLYSSLCTGRGADWSDAGKKLGVSKGWYRLTTDMSETRLNDMCRERLVSKELPESIVLSKLKDENRALEKKLHAVRPEPRVSNNLSSGRTEDVEQLEMSELDSEMLKAYRQSIASIQGDEKRLADISKTCSNLQEARYVSPDSVLSKAVPVMGSDSSGEISDVVTQQGRNVADHDKLASRIERGGDSHFAKPDDWRALYDRTKSYDPKLEILKLEAEFAEKQLAALSLRRPTISKAKKDVKDVAEAFTPLSEEAEEDIDDALQGSDRSKVLTFHKKSSIDVTRAVMQCLLPGAWLNDEVINLYMELLKEREVQEPKKFLKCHFFNTFFYNKVRDFTW</sequence>
<dbReference type="AlphaFoldDB" id="A0A2R6WNT9"/>
<evidence type="ECO:0000256" key="4">
    <source>
        <dbReference type="ARBA" id="ARBA00022807"/>
    </source>
</evidence>
<dbReference type="OrthoDB" id="1939479at2759"/>
<evidence type="ECO:0000313" key="7">
    <source>
        <dbReference type="EMBL" id="PTQ35524.1"/>
    </source>
</evidence>
<dbReference type="PANTHER" id="PTHR46915:SF2">
    <property type="entry name" value="UBIQUITIN-LIKE PROTEASE 4"/>
    <property type="match status" value="1"/>
</dbReference>
<evidence type="ECO:0000256" key="2">
    <source>
        <dbReference type="ARBA" id="ARBA00022670"/>
    </source>
</evidence>
<dbReference type="SUPFAM" id="SSF54001">
    <property type="entry name" value="Cysteine proteinases"/>
    <property type="match status" value="1"/>
</dbReference>
<comment type="similarity">
    <text evidence="1">Belongs to the peptidase C48 family.</text>
</comment>
<evidence type="ECO:0000313" key="8">
    <source>
        <dbReference type="Proteomes" id="UP000244005"/>
    </source>
</evidence>
<keyword evidence="3" id="KW-0378">Hydrolase</keyword>
<feature type="domain" description="Ubiquitin-like protease family profile" evidence="6">
    <location>
        <begin position="442"/>
        <end position="500"/>
    </location>
</feature>
<keyword evidence="8" id="KW-1185">Reference proteome</keyword>
<organism evidence="7 8">
    <name type="scientific">Marchantia polymorpha</name>
    <name type="common">Common liverwort</name>
    <name type="synonym">Marchantia aquatica</name>
    <dbReference type="NCBI Taxonomy" id="3197"/>
    <lineage>
        <taxon>Eukaryota</taxon>
        <taxon>Viridiplantae</taxon>
        <taxon>Streptophyta</taxon>
        <taxon>Embryophyta</taxon>
        <taxon>Marchantiophyta</taxon>
        <taxon>Marchantiopsida</taxon>
        <taxon>Marchantiidae</taxon>
        <taxon>Marchantiales</taxon>
        <taxon>Marchantiaceae</taxon>
        <taxon>Marchantia</taxon>
    </lineage>
</organism>
<evidence type="ECO:0000256" key="1">
    <source>
        <dbReference type="ARBA" id="ARBA00005234"/>
    </source>
</evidence>
<dbReference type="Pfam" id="PF02902">
    <property type="entry name" value="Peptidase_C48"/>
    <property type="match status" value="1"/>
</dbReference>
<evidence type="ECO:0000256" key="3">
    <source>
        <dbReference type="ARBA" id="ARBA00022801"/>
    </source>
</evidence>
<evidence type="ECO:0000259" key="6">
    <source>
        <dbReference type="PROSITE" id="PS50600"/>
    </source>
</evidence>
<dbReference type="Gene3D" id="3.40.395.10">
    <property type="entry name" value="Adenoviral Proteinase, Chain A"/>
    <property type="match status" value="1"/>
</dbReference>
<dbReference type="Proteomes" id="UP000244005">
    <property type="component" value="Unassembled WGS sequence"/>
</dbReference>
<protein>
    <recommendedName>
        <fullName evidence="6">Ubiquitin-like protease family profile domain-containing protein</fullName>
    </recommendedName>
</protein>
<gene>
    <name evidence="7" type="ORF">MARPO_0071s0122</name>
</gene>
<keyword evidence="2" id="KW-0645">Protease</keyword>
<dbReference type="PANTHER" id="PTHR46915">
    <property type="entry name" value="UBIQUITIN-LIKE PROTEASE 4-RELATED"/>
    <property type="match status" value="1"/>
</dbReference>
<dbReference type="GO" id="GO:0006508">
    <property type="term" value="P:proteolysis"/>
    <property type="evidence" value="ECO:0007669"/>
    <property type="project" value="UniProtKB-KW"/>
</dbReference>
<reference evidence="8" key="1">
    <citation type="journal article" date="2017" name="Cell">
        <title>Insights into land plant evolution garnered from the Marchantia polymorpha genome.</title>
        <authorList>
            <person name="Bowman J.L."/>
            <person name="Kohchi T."/>
            <person name="Yamato K.T."/>
            <person name="Jenkins J."/>
            <person name="Shu S."/>
            <person name="Ishizaki K."/>
            <person name="Yamaoka S."/>
            <person name="Nishihama R."/>
            <person name="Nakamura Y."/>
            <person name="Berger F."/>
            <person name="Adam C."/>
            <person name="Aki S.S."/>
            <person name="Althoff F."/>
            <person name="Araki T."/>
            <person name="Arteaga-Vazquez M.A."/>
            <person name="Balasubrmanian S."/>
            <person name="Barry K."/>
            <person name="Bauer D."/>
            <person name="Boehm C.R."/>
            <person name="Briginshaw L."/>
            <person name="Caballero-Perez J."/>
            <person name="Catarino B."/>
            <person name="Chen F."/>
            <person name="Chiyoda S."/>
            <person name="Chovatia M."/>
            <person name="Davies K.M."/>
            <person name="Delmans M."/>
            <person name="Demura T."/>
            <person name="Dierschke T."/>
            <person name="Dolan L."/>
            <person name="Dorantes-Acosta A.E."/>
            <person name="Eklund D.M."/>
            <person name="Florent S.N."/>
            <person name="Flores-Sandoval E."/>
            <person name="Fujiyama A."/>
            <person name="Fukuzawa H."/>
            <person name="Galik B."/>
            <person name="Grimanelli D."/>
            <person name="Grimwood J."/>
            <person name="Grossniklaus U."/>
            <person name="Hamada T."/>
            <person name="Haseloff J."/>
            <person name="Hetherington A.J."/>
            <person name="Higo A."/>
            <person name="Hirakawa Y."/>
            <person name="Hundley H.N."/>
            <person name="Ikeda Y."/>
            <person name="Inoue K."/>
            <person name="Inoue S.I."/>
            <person name="Ishida S."/>
            <person name="Jia Q."/>
            <person name="Kakita M."/>
            <person name="Kanazawa T."/>
            <person name="Kawai Y."/>
            <person name="Kawashima T."/>
            <person name="Kennedy M."/>
            <person name="Kinose K."/>
            <person name="Kinoshita T."/>
            <person name="Kohara Y."/>
            <person name="Koide E."/>
            <person name="Komatsu K."/>
            <person name="Kopischke S."/>
            <person name="Kubo M."/>
            <person name="Kyozuka J."/>
            <person name="Lagercrantz U."/>
            <person name="Lin S.S."/>
            <person name="Lindquist E."/>
            <person name="Lipzen A.M."/>
            <person name="Lu C.W."/>
            <person name="De Luna E."/>
            <person name="Martienssen R.A."/>
            <person name="Minamino N."/>
            <person name="Mizutani M."/>
            <person name="Mizutani M."/>
            <person name="Mochizuki N."/>
            <person name="Monte I."/>
            <person name="Mosher R."/>
            <person name="Nagasaki H."/>
            <person name="Nakagami H."/>
            <person name="Naramoto S."/>
            <person name="Nishitani K."/>
            <person name="Ohtani M."/>
            <person name="Okamoto T."/>
            <person name="Okumura M."/>
            <person name="Phillips J."/>
            <person name="Pollak B."/>
            <person name="Reinders A."/>
            <person name="Rovekamp M."/>
            <person name="Sano R."/>
            <person name="Sawa S."/>
            <person name="Schmid M.W."/>
            <person name="Shirakawa M."/>
            <person name="Solano R."/>
            <person name="Spunde A."/>
            <person name="Suetsugu N."/>
            <person name="Sugano S."/>
            <person name="Sugiyama A."/>
            <person name="Sun R."/>
            <person name="Suzuki Y."/>
            <person name="Takenaka M."/>
            <person name="Takezawa D."/>
            <person name="Tomogane H."/>
            <person name="Tsuzuki M."/>
            <person name="Ueda T."/>
            <person name="Umeda M."/>
            <person name="Ward J.M."/>
            <person name="Watanabe Y."/>
            <person name="Yazaki K."/>
            <person name="Yokoyama R."/>
            <person name="Yoshitake Y."/>
            <person name="Yotsui I."/>
            <person name="Zachgo S."/>
            <person name="Schmutz J."/>
        </authorList>
    </citation>
    <scope>NUCLEOTIDE SEQUENCE [LARGE SCALE GENOMIC DNA]</scope>
    <source>
        <strain evidence="8">Tak-1</strain>
    </source>
</reference>
<evidence type="ECO:0000256" key="5">
    <source>
        <dbReference type="SAM" id="MobiDB-lite"/>
    </source>
</evidence>
<dbReference type="PROSITE" id="PS50600">
    <property type="entry name" value="ULP_PROTEASE"/>
    <property type="match status" value="1"/>
</dbReference>
<proteinExistence type="inferred from homology"/>
<dbReference type="GO" id="GO:0008234">
    <property type="term" value="F:cysteine-type peptidase activity"/>
    <property type="evidence" value="ECO:0007669"/>
    <property type="project" value="UniProtKB-KW"/>
</dbReference>
<keyword evidence="4" id="KW-0788">Thiol protease</keyword>
<name>A0A2R6WNT9_MARPO</name>
<dbReference type="GO" id="GO:0016926">
    <property type="term" value="P:protein desumoylation"/>
    <property type="evidence" value="ECO:0007669"/>
    <property type="project" value="UniProtKB-ARBA"/>
</dbReference>
<dbReference type="InterPro" id="IPR038765">
    <property type="entry name" value="Papain-like_cys_pep_sf"/>
</dbReference>
<dbReference type="EMBL" id="KZ772743">
    <property type="protein sequence ID" value="PTQ35524.1"/>
    <property type="molecule type" value="Genomic_DNA"/>
</dbReference>
<feature type="region of interest" description="Disordered" evidence="5">
    <location>
        <begin position="16"/>
        <end position="44"/>
    </location>
</feature>
<accession>A0A2R6WNT9</accession>
<dbReference type="InterPro" id="IPR003653">
    <property type="entry name" value="Peptidase_C48_C"/>
</dbReference>